<evidence type="ECO:0000313" key="1">
    <source>
        <dbReference type="EMBL" id="KAI0035242.1"/>
    </source>
</evidence>
<dbReference type="Proteomes" id="UP000814128">
    <property type="component" value="Unassembled WGS sequence"/>
</dbReference>
<organism evidence="1 2">
    <name type="scientific">Vararia minispora EC-137</name>
    <dbReference type="NCBI Taxonomy" id="1314806"/>
    <lineage>
        <taxon>Eukaryota</taxon>
        <taxon>Fungi</taxon>
        <taxon>Dikarya</taxon>
        <taxon>Basidiomycota</taxon>
        <taxon>Agaricomycotina</taxon>
        <taxon>Agaricomycetes</taxon>
        <taxon>Russulales</taxon>
        <taxon>Lachnocladiaceae</taxon>
        <taxon>Vararia</taxon>
    </lineage>
</organism>
<reference evidence="1" key="2">
    <citation type="journal article" date="2022" name="New Phytol.">
        <title>Evolutionary transition to the ectomycorrhizal habit in the genomes of a hyperdiverse lineage of mushroom-forming fungi.</title>
        <authorList>
            <person name="Looney B."/>
            <person name="Miyauchi S."/>
            <person name="Morin E."/>
            <person name="Drula E."/>
            <person name="Courty P.E."/>
            <person name="Kohler A."/>
            <person name="Kuo A."/>
            <person name="LaButti K."/>
            <person name="Pangilinan J."/>
            <person name="Lipzen A."/>
            <person name="Riley R."/>
            <person name="Andreopoulos W."/>
            <person name="He G."/>
            <person name="Johnson J."/>
            <person name="Nolan M."/>
            <person name="Tritt A."/>
            <person name="Barry K.W."/>
            <person name="Grigoriev I.V."/>
            <person name="Nagy L.G."/>
            <person name="Hibbett D."/>
            <person name="Henrissat B."/>
            <person name="Matheny P.B."/>
            <person name="Labbe J."/>
            <person name="Martin F.M."/>
        </authorList>
    </citation>
    <scope>NUCLEOTIDE SEQUENCE</scope>
    <source>
        <strain evidence="1">EC-137</strain>
    </source>
</reference>
<sequence>MFIFPIGASTLFWVGVCMAALLYRYIYENGISSIGLGSHRIKVPGPPGLPFVGNLLDLRKGHARTLGRWTKKYGGIFRIAVGTREAVMLSSHKAVSETLVQKGQAFASRPEFKLWHGVFLKAIEDDAPSTIGTSPMDNRINVFRRHLTAQTASVRARRYNHFISRRLFRYINLLAQTAKSSKAEDLGFHMWTTTTGLSTEMLFGAPCDETIIRKISEVELLVFRQRSLGQPIHDYVPAVGLYEKFLIATATPLDPIYRVLGLAEKIRSFNSAEEKAKVLRDIEAAYCKDLGRELHERCEQGDIMPSQLGDLIRVYGMQLTPKDEFRIATSLVGSGMGIGTLMSWLAPKLASSPDIQEKAYDAIKAVYGNEVPDPYETDRVEYIKALGLELGRFYASARLGFSRETLGDVEINGYKIPAGTFIILNSYSINHDPERYDEPEEFAPERWMDGHYGRLDGKEAKLGVPHVNHGAGRRGCVGVPYVNKIIYATILMLCYHFRLERGALDADGMSKVFPSFRQIREMSHEVDAIGDQCSELDPQAIPLAAGIKLTPRDPDSLARWLEDAPSTLDQFDEPDLSVKAAGET</sequence>
<accession>A0ACB8QUI2</accession>
<gene>
    <name evidence="1" type="ORF">K488DRAFT_83205</name>
</gene>
<evidence type="ECO:0000313" key="2">
    <source>
        <dbReference type="Proteomes" id="UP000814128"/>
    </source>
</evidence>
<name>A0ACB8QUI2_9AGAM</name>
<keyword evidence="2" id="KW-1185">Reference proteome</keyword>
<proteinExistence type="predicted"/>
<protein>
    <submittedName>
        <fullName evidence="1">Cytochrome P450 phenylacetate 2-hydroxylase</fullName>
    </submittedName>
</protein>
<reference evidence="1" key="1">
    <citation type="submission" date="2021-02" db="EMBL/GenBank/DDBJ databases">
        <authorList>
            <consortium name="DOE Joint Genome Institute"/>
            <person name="Ahrendt S."/>
            <person name="Looney B.P."/>
            <person name="Miyauchi S."/>
            <person name="Morin E."/>
            <person name="Drula E."/>
            <person name="Courty P.E."/>
            <person name="Chicoki N."/>
            <person name="Fauchery L."/>
            <person name="Kohler A."/>
            <person name="Kuo A."/>
            <person name="Labutti K."/>
            <person name="Pangilinan J."/>
            <person name="Lipzen A."/>
            <person name="Riley R."/>
            <person name="Andreopoulos W."/>
            <person name="He G."/>
            <person name="Johnson J."/>
            <person name="Barry K.W."/>
            <person name="Grigoriev I.V."/>
            <person name="Nagy L."/>
            <person name="Hibbett D."/>
            <person name="Henrissat B."/>
            <person name="Matheny P.B."/>
            <person name="Labbe J."/>
            <person name="Martin F."/>
        </authorList>
    </citation>
    <scope>NUCLEOTIDE SEQUENCE</scope>
    <source>
        <strain evidence="1">EC-137</strain>
    </source>
</reference>
<dbReference type="EMBL" id="MU273487">
    <property type="protein sequence ID" value="KAI0035242.1"/>
    <property type="molecule type" value="Genomic_DNA"/>
</dbReference>
<comment type="caution">
    <text evidence="1">The sequence shown here is derived from an EMBL/GenBank/DDBJ whole genome shotgun (WGS) entry which is preliminary data.</text>
</comment>